<dbReference type="InterPro" id="IPR036909">
    <property type="entry name" value="Cyt_c-like_dom_sf"/>
</dbReference>
<keyword evidence="4" id="KW-0249">Electron transport</keyword>
<dbReference type="EMBL" id="JAZDRO010000009">
    <property type="protein sequence ID" value="MEE2567729.1"/>
    <property type="molecule type" value="Genomic_DNA"/>
</dbReference>
<evidence type="ECO:0000313" key="9">
    <source>
        <dbReference type="EMBL" id="MEE2567729.1"/>
    </source>
</evidence>
<keyword evidence="10" id="KW-1185">Reference proteome</keyword>
<feature type="compositionally biased region" description="Polar residues" evidence="7">
    <location>
        <begin position="20"/>
        <end position="46"/>
    </location>
</feature>
<name>A0ABU7M1P8_9PROT</name>
<dbReference type="Proteomes" id="UP001310692">
    <property type="component" value="Unassembled WGS sequence"/>
</dbReference>
<keyword evidence="2 6" id="KW-0349">Heme</keyword>
<evidence type="ECO:0000256" key="2">
    <source>
        <dbReference type="ARBA" id="ARBA00022617"/>
    </source>
</evidence>
<proteinExistence type="predicted"/>
<evidence type="ECO:0000256" key="3">
    <source>
        <dbReference type="ARBA" id="ARBA00022723"/>
    </source>
</evidence>
<evidence type="ECO:0000256" key="4">
    <source>
        <dbReference type="ARBA" id="ARBA00022982"/>
    </source>
</evidence>
<dbReference type="SUPFAM" id="SSF46626">
    <property type="entry name" value="Cytochrome c"/>
    <property type="match status" value="1"/>
</dbReference>
<dbReference type="InterPro" id="IPR009056">
    <property type="entry name" value="Cyt_c-like_dom"/>
</dbReference>
<dbReference type="Gene3D" id="1.10.760.10">
    <property type="entry name" value="Cytochrome c-like domain"/>
    <property type="match status" value="1"/>
</dbReference>
<protein>
    <submittedName>
        <fullName evidence="9">Cytochrome c family protein</fullName>
    </submittedName>
</protein>
<dbReference type="Pfam" id="PF00034">
    <property type="entry name" value="Cytochrom_C"/>
    <property type="match status" value="1"/>
</dbReference>
<dbReference type="PRINTS" id="PR00604">
    <property type="entry name" value="CYTCHRMECIAB"/>
</dbReference>
<feature type="region of interest" description="Disordered" evidence="7">
    <location>
        <begin position="17"/>
        <end position="49"/>
    </location>
</feature>
<dbReference type="PROSITE" id="PS51257">
    <property type="entry name" value="PROKAR_LIPOPROTEIN"/>
    <property type="match status" value="1"/>
</dbReference>
<sequence>MTRSALLASCLFLAACGDPSSGSEVETPQLPTGESGSETQAPQGTLESDPLVEDAAQDMATRLAALPAPYSEADLANGARQFRRCTSCHTIGEGGPHRVGPNLHGLFRRTAGEAEGFNYSPALREAGFDWTPDHLDAWLADPRGYIPGNRMSFVGLRDADDRRDVIAYLLLETEL</sequence>
<keyword evidence="5 6" id="KW-0408">Iron</keyword>
<dbReference type="InterPro" id="IPR002327">
    <property type="entry name" value="Cyt_c_1A/1B"/>
</dbReference>
<evidence type="ECO:0000256" key="5">
    <source>
        <dbReference type="ARBA" id="ARBA00023004"/>
    </source>
</evidence>
<evidence type="ECO:0000256" key="1">
    <source>
        <dbReference type="ARBA" id="ARBA00022448"/>
    </source>
</evidence>
<evidence type="ECO:0000256" key="6">
    <source>
        <dbReference type="PROSITE-ProRule" id="PRU00433"/>
    </source>
</evidence>
<keyword evidence="1" id="KW-0813">Transport</keyword>
<organism evidence="9 10">
    <name type="scientific">Hyphobacterium marinum</name>
    <dbReference type="NCBI Taxonomy" id="3116574"/>
    <lineage>
        <taxon>Bacteria</taxon>
        <taxon>Pseudomonadati</taxon>
        <taxon>Pseudomonadota</taxon>
        <taxon>Alphaproteobacteria</taxon>
        <taxon>Maricaulales</taxon>
        <taxon>Maricaulaceae</taxon>
        <taxon>Hyphobacterium</taxon>
    </lineage>
</organism>
<feature type="domain" description="Cytochrome c" evidence="8">
    <location>
        <begin position="73"/>
        <end position="173"/>
    </location>
</feature>
<comment type="caution">
    <text evidence="9">The sequence shown here is derived from an EMBL/GenBank/DDBJ whole genome shotgun (WGS) entry which is preliminary data.</text>
</comment>
<evidence type="ECO:0000259" key="8">
    <source>
        <dbReference type="PROSITE" id="PS51007"/>
    </source>
</evidence>
<accession>A0ABU7M1P8</accession>
<dbReference type="RefSeq" id="WP_330197317.1">
    <property type="nucleotide sequence ID" value="NZ_JAZDRO010000009.1"/>
</dbReference>
<dbReference type="PROSITE" id="PS51007">
    <property type="entry name" value="CYTC"/>
    <property type="match status" value="1"/>
</dbReference>
<keyword evidence="3 6" id="KW-0479">Metal-binding</keyword>
<evidence type="ECO:0000256" key="7">
    <source>
        <dbReference type="SAM" id="MobiDB-lite"/>
    </source>
</evidence>
<dbReference type="PANTHER" id="PTHR11961">
    <property type="entry name" value="CYTOCHROME C"/>
    <property type="match status" value="1"/>
</dbReference>
<gene>
    <name evidence="9" type="ORF">V0U35_13690</name>
</gene>
<evidence type="ECO:0000313" key="10">
    <source>
        <dbReference type="Proteomes" id="UP001310692"/>
    </source>
</evidence>
<reference evidence="9 10" key="1">
    <citation type="submission" date="2024-01" db="EMBL/GenBank/DDBJ databases">
        <title>Hyphobacterium bacterium isolated from marine sediment.</title>
        <authorList>
            <person name="Zhao S."/>
        </authorList>
    </citation>
    <scope>NUCLEOTIDE SEQUENCE [LARGE SCALE GENOMIC DNA]</scope>
    <source>
        <strain evidence="9 10">Y60-23</strain>
    </source>
</reference>